<evidence type="ECO:0000313" key="3">
    <source>
        <dbReference type="Proteomes" id="UP000008022"/>
    </source>
</evidence>
<evidence type="ECO:0000313" key="2">
    <source>
        <dbReference type="EnsemblPlants" id="ORUFI11G12360.1"/>
    </source>
</evidence>
<keyword evidence="1" id="KW-1133">Transmembrane helix</keyword>
<feature type="transmembrane region" description="Helical" evidence="1">
    <location>
        <begin position="34"/>
        <end position="54"/>
    </location>
</feature>
<sequence>MYFLWLSINCMVFGFFTAIAAVSKKGIKIAMSQLIYHGMYILTMQLTFLAMPGYSRSKQEGHKDCNVPADLPWDVHLDNAAYIFSNARLTFLAMPGSFISTMKFLVSGRMERQQHAKRHIKRQYPFIAFYTFNVIFFFIINNIAMLTFDATRALSF</sequence>
<feature type="transmembrane region" description="Helical" evidence="1">
    <location>
        <begin position="80"/>
        <end position="106"/>
    </location>
</feature>
<keyword evidence="3" id="KW-1185">Reference proteome</keyword>
<dbReference type="HOGENOM" id="CLU_1689569_0_0_1"/>
<dbReference type="Proteomes" id="UP000008022">
    <property type="component" value="Unassembled WGS sequence"/>
</dbReference>
<proteinExistence type="predicted"/>
<evidence type="ECO:0000256" key="1">
    <source>
        <dbReference type="SAM" id="Phobius"/>
    </source>
</evidence>
<feature type="transmembrane region" description="Helical" evidence="1">
    <location>
        <begin position="6"/>
        <end position="22"/>
    </location>
</feature>
<keyword evidence="1" id="KW-0812">Transmembrane</keyword>
<accession>A0A0E0R7Q6</accession>
<keyword evidence="1" id="KW-0472">Membrane</keyword>
<dbReference type="STRING" id="4529.A0A0E0R7Q6"/>
<dbReference type="EnsemblPlants" id="ORUFI11G12360.1">
    <property type="protein sequence ID" value="ORUFI11G12360.1"/>
    <property type="gene ID" value="ORUFI11G12360"/>
</dbReference>
<dbReference type="AlphaFoldDB" id="A0A0E0R7Q6"/>
<dbReference type="Gramene" id="ORUFI11G12360.1">
    <property type="protein sequence ID" value="ORUFI11G12360.1"/>
    <property type="gene ID" value="ORUFI11G12360"/>
</dbReference>
<feature type="transmembrane region" description="Helical" evidence="1">
    <location>
        <begin position="127"/>
        <end position="148"/>
    </location>
</feature>
<name>A0A0E0R7Q6_ORYRU</name>
<reference evidence="2" key="2">
    <citation type="submission" date="2015-06" db="UniProtKB">
        <authorList>
            <consortium name="EnsemblPlants"/>
        </authorList>
    </citation>
    <scope>IDENTIFICATION</scope>
</reference>
<reference evidence="3" key="1">
    <citation type="submission" date="2013-06" db="EMBL/GenBank/DDBJ databases">
        <authorList>
            <person name="Zhao Q."/>
        </authorList>
    </citation>
    <scope>NUCLEOTIDE SEQUENCE</scope>
    <source>
        <strain evidence="3">cv. W1943</strain>
    </source>
</reference>
<organism evidence="2 3">
    <name type="scientific">Oryza rufipogon</name>
    <name type="common">Brownbeard rice</name>
    <name type="synonym">Asian wild rice</name>
    <dbReference type="NCBI Taxonomy" id="4529"/>
    <lineage>
        <taxon>Eukaryota</taxon>
        <taxon>Viridiplantae</taxon>
        <taxon>Streptophyta</taxon>
        <taxon>Embryophyta</taxon>
        <taxon>Tracheophyta</taxon>
        <taxon>Spermatophyta</taxon>
        <taxon>Magnoliopsida</taxon>
        <taxon>Liliopsida</taxon>
        <taxon>Poales</taxon>
        <taxon>Poaceae</taxon>
        <taxon>BOP clade</taxon>
        <taxon>Oryzoideae</taxon>
        <taxon>Oryzeae</taxon>
        <taxon>Oryzinae</taxon>
        <taxon>Oryza</taxon>
    </lineage>
</organism>
<protein>
    <submittedName>
        <fullName evidence="2">Uncharacterized protein</fullName>
    </submittedName>
</protein>